<organism evidence="5 6">
    <name type="scientific">Scytonema hofmannii PCC 7110</name>
    <dbReference type="NCBI Taxonomy" id="128403"/>
    <lineage>
        <taxon>Bacteria</taxon>
        <taxon>Bacillati</taxon>
        <taxon>Cyanobacteriota</taxon>
        <taxon>Cyanophyceae</taxon>
        <taxon>Nostocales</taxon>
        <taxon>Scytonemataceae</taxon>
        <taxon>Scytonema</taxon>
    </lineage>
</organism>
<evidence type="ECO:0000313" key="5">
    <source>
        <dbReference type="EMBL" id="KYC36709.1"/>
    </source>
</evidence>
<dbReference type="PROSITE" id="PS50405">
    <property type="entry name" value="GST_CTER"/>
    <property type="match status" value="1"/>
</dbReference>
<dbReference type="InterPro" id="IPR040079">
    <property type="entry name" value="Glutathione_S-Trfase"/>
</dbReference>
<dbReference type="Proteomes" id="UP000076925">
    <property type="component" value="Unassembled WGS sequence"/>
</dbReference>
<reference evidence="5 6" key="1">
    <citation type="journal article" date="2013" name="Genome Biol. Evol.">
        <title>Genomes of Stigonematalean cyanobacteria (subsection V) and the evolution of oxygenic photosynthesis from prokaryotes to plastids.</title>
        <authorList>
            <person name="Dagan T."/>
            <person name="Roettger M."/>
            <person name="Stucken K."/>
            <person name="Landan G."/>
            <person name="Koch R."/>
            <person name="Major P."/>
            <person name="Gould S.B."/>
            <person name="Goremykin V.V."/>
            <person name="Rippka R."/>
            <person name="Tandeau de Marsac N."/>
            <person name="Gugger M."/>
            <person name="Lockhart P.J."/>
            <person name="Allen J.F."/>
            <person name="Brune I."/>
            <person name="Maus I."/>
            <person name="Puhler A."/>
            <person name="Martin W.F."/>
        </authorList>
    </citation>
    <scope>NUCLEOTIDE SEQUENCE [LARGE SCALE GENOMIC DNA]</scope>
    <source>
        <strain evidence="5 6">PCC 7110</strain>
    </source>
</reference>
<accession>A0A139WW95</accession>
<dbReference type="PANTHER" id="PTHR44051:SF2">
    <property type="entry name" value="HYPOTHETICAL GLUTATHIONE S-TRANSFERASE LIKE PROTEIN"/>
    <property type="match status" value="1"/>
</dbReference>
<dbReference type="InterPro" id="IPR036249">
    <property type="entry name" value="Thioredoxin-like_sf"/>
</dbReference>
<evidence type="ECO:0000313" key="6">
    <source>
        <dbReference type="Proteomes" id="UP000076925"/>
    </source>
</evidence>
<feature type="domain" description="GST C-terminal" evidence="4">
    <location>
        <begin position="86"/>
        <end position="208"/>
    </location>
</feature>
<dbReference type="SUPFAM" id="SSF52833">
    <property type="entry name" value="Thioredoxin-like"/>
    <property type="match status" value="1"/>
</dbReference>
<sequence>MIKLYGHELSGNSYKPRLLLSLLNIEYEWIKVDLMKGEHKSSEFLAINPFGQVPVLVDGDTTLADAQAILVYLARQYGGEQWLPLDAVALSRVVRWLSTAAGEIRQGPEFARRYYLFNATYVNIDWANQKAEFILTQLNQHLSDRFATERSAERQWLECDRPTIADIAVFPYVALAPDGKISLEPYQHVLSWIERVKQLPGYIPMVGL</sequence>
<gene>
    <name evidence="5" type="ORF">WA1_44320</name>
</gene>
<dbReference type="InterPro" id="IPR004046">
    <property type="entry name" value="GST_C"/>
</dbReference>
<dbReference type="Gene3D" id="3.40.30.10">
    <property type="entry name" value="Glutaredoxin"/>
    <property type="match status" value="1"/>
</dbReference>
<dbReference type="SUPFAM" id="SSF47616">
    <property type="entry name" value="GST C-terminal domain-like"/>
    <property type="match status" value="1"/>
</dbReference>
<dbReference type="InterPro" id="IPR010987">
    <property type="entry name" value="Glutathione-S-Trfase_C-like"/>
</dbReference>
<comment type="similarity">
    <text evidence="1">Belongs to the GST superfamily.</text>
</comment>
<comment type="caution">
    <text evidence="5">The sequence shown here is derived from an EMBL/GenBank/DDBJ whole genome shotgun (WGS) entry which is preliminary data.</text>
</comment>
<keyword evidence="6" id="KW-1185">Reference proteome</keyword>
<dbReference type="PANTHER" id="PTHR44051">
    <property type="entry name" value="GLUTATHIONE S-TRANSFERASE-RELATED"/>
    <property type="match status" value="1"/>
</dbReference>
<dbReference type="STRING" id="128403.WA1_44320"/>
<evidence type="ECO:0000259" key="3">
    <source>
        <dbReference type="PROSITE" id="PS50404"/>
    </source>
</evidence>
<dbReference type="InterPro" id="IPR004045">
    <property type="entry name" value="Glutathione_S-Trfase_N"/>
</dbReference>
<dbReference type="Pfam" id="PF02798">
    <property type="entry name" value="GST_N"/>
    <property type="match status" value="1"/>
</dbReference>
<dbReference type="Pfam" id="PF14497">
    <property type="entry name" value="GST_C_3"/>
    <property type="match status" value="1"/>
</dbReference>
<protein>
    <submittedName>
        <fullName evidence="5">Glutathione S-transferase</fullName>
    </submittedName>
</protein>
<name>A0A139WW95_9CYAN</name>
<dbReference type="OrthoDB" id="465590at2"/>
<dbReference type="AlphaFoldDB" id="A0A139WW95"/>
<evidence type="ECO:0000256" key="2">
    <source>
        <dbReference type="ARBA" id="ARBA00022679"/>
    </source>
</evidence>
<evidence type="ECO:0000256" key="1">
    <source>
        <dbReference type="ARBA" id="ARBA00007409"/>
    </source>
</evidence>
<dbReference type="SFLD" id="SFLDS00019">
    <property type="entry name" value="Glutathione_Transferase_(cytos"/>
    <property type="match status" value="1"/>
</dbReference>
<dbReference type="PROSITE" id="PS50404">
    <property type="entry name" value="GST_NTER"/>
    <property type="match status" value="1"/>
</dbReference>
<dbReference type="RefSeq" id="WP_017744740.1">
    <property type="nucleotide sequence ID" value="NZ_KQ976354.1"/>
</dbReference>
<dbReference type="SFLD" id="SFLDG00358">
    <property type="entry name" value="Main_(cytGST)"/>
    <property type="match status" value="1"/>
</dbReference>
<dbReference type="InterPro" id="IPR036282">
    <property type="entry name" value="Glutathione-S-Trfase_C_sf"/>
</dbReference>
<feature type="domain" description="GST N-terminal" evidence="3">
    <location>
        <begin position="1"/>
        <end position="81"/>
    </location>
</feature>
<evidence type="ECO:0000259" key="4">
    <source>
        <dbReference type="PROSITE" id="PS50405"/>
    </source>
</evidence>
<dbReference type="Gene3D" id="1.20.1050.10">
    <property type="match status" value="1"/>
</dbReference>
<dbReference type="GO" id="GO:0016740">
    <property type="term" value="F:transferase activity"/>
    <property type="evidence" value="ECO:0007669"/>
    <property type="project" value="UniProtKB-KW"/>
</dbReference>
<dbReference type="EMBL" id="ANNX02000047">
    <property type="protein sequence ID" value="KYC36709.1"/>
    <property type="molecule type" value="Genomic_DNA"/>
</dbReference>
<dbReference type="CDD" id="cd03056">
    <property type="entry name" value="GST_N_4"/>
    <property type="match status" value="1"/>
</dbReference>
<keyword evidence="2 5" id="KW-0808">Transferase</keyword>
<dbReference type="FunFam" id="3.40.30.10:FF:000039">
    <property type="entry name" value="Glutathione S-transferase domain"/>
    <property type="match status" value="1"/>
</dbReference>
<proteinExistence type="inferred from homology"/>